<protein>
    <submittedName>
        <fullName evidence="1">Uncharacterized protein</fullName>
    </submittedName>
</protein>
<dbReference type="HOGENOM" id="CLU_2175070_0_0_1"/>
<evidence type="ECO:0000313" key="2">
    <source>
        <dbReference type="Proteomes" id="UP000006591"/>
    </source>
</evidence>
<evidence type="ECO:0000313" key="1">
    <source>
        <dbReference type="EnsemblPlants" id="ONIVA04G03910.1"/>
    </source>
</evidence>
<sequence>MGKRAGVCRLFIGGGRRFMKVGSPCLNSSALAFDGTLAGPSPAPSAAARGAQPTSPARLPFHLLPWKNLRYLPLAGLRLPLLEKNTNAIYSRGEVEKQKRFLDESRIRDR</sequence>
<accession>A0A0E0GY95</accession>
<keyword evidence="2" id="KW-1185">Reference proteome</keyword>
<dbReference type="AlphaFoldDB" id="A0A0E0GY95"/>
<name>A0A0E0GY95_ORYNI</name>
<dbReference type="EnsemblPlants" id="ONIVA04G03910.1">
    <property type="protein sequence ID" value="ONIVA04G03910.1"/>
    <property type="gene ID" value="ONIVA04G03910"/>
</dbReference>
<dbReference type="Gramene" id="ONIVA04G03910.1">
    <property type="protein sequence ID" value="ONIVA04G03910.1"/>
    <property type="gene ID" value="ONIVA04G03910"/>
</dbReference>
<organism evidence="1">
    <name type="scientific">Oryza nivara</name>
    <name type="common">Indian wild rice</name>
    <name type="synonym">Oryza sativa f. spontanea</name>
    <dbReference type="NCBI Taxonomy" id="4536"/>
    <lineage>
        <taxon>Eukaryota</taxon>
        <taxon>Viridiplantae</taxon>
        <taxon>Streptophyta</taxon>
        <taxon>Embryophyta</taxon>
        <taxon>Tracheophyta</taxon>
        <taxon>Spermatophyta</taxon>
        <taxon>Magnoliopsida</taxon>
        <taxon>Liliopsida</taxon>
        <taxon>Poales</taxon>
        <taxon>Poaceae</taxon>
        <taxon>BOP clade</taxon>
        <taxon>Oryzoideae</taxon>
        <taxon>Oryzeae</taxon>
        <taxon>Oryzinae</taxon>
        <taxon>Oryza</taxon>
    </lineage>
</organism>
<dbReference type="Proteomes" id="UP000006591">
    <property type="component" value="Chromosome 4"/>
</dbReference>
<reference evidence="1" key="1">
    <citation type="submission" date="2015-04" db="UniProtKB">
        <authorList>
            <consortium name="EnsemblPlants"/>
        </authorList>
    </citation>
    <scope>IDENTIFICATION</scope>
    <source>
        <strain evidence="1">SL10</strain>
    </source>
</reference>
<reference evidence="1" key="2">
    <citation type="submission" date="2018-04" db="EMBL/GenBank/DDBJ databases">
        <title>OnivRS2 (Oryza nivara Reference Sequence Version 2).</title>
        <authorList>
            <person name="Zhang J."/>
            <person name="Kudrna D."/>
            <person name="Lee S."/>
            <person name="Talag J."/>
            <person name="Rajasekar S."/>
            <person name="Welchert J."/>
            <person name="Hsing Y.-I."/>
            <person name="Wing R.A."/>
        </authorList>
    </citation>
    <scope>NUCLEOTIDE SEQUENCE [LARGE SCALE GENOMIC DNA]</scope>
    <source>
        <strain evidence="1">SL10</strain>
    </source>
</reference>
<proteinExistence type="predicted"/>